<organism evidence="2 3">
    <name type="scientific">Canariomyces notabilis</name>
    <dbReference type="NCBI Taxonomy" id="2074819"/>
    <lineage>
        <taxon>Eukaryota</taxon>
        <taxon>Fungi</taxon>
        <taxon>Dikarya</taxon>
        <taxon>Ascomycota</taxon>
        <taxon>Pezizomycotina</taxon>
        <taxon>Sordariomycetes</taxon>
        <taxon>Sordariomycetidae</taxon>
        <taxon>Sordariales</taxon>
        <taxon>Chaetomiaceae</taxon>
        <taxon>Canariomyces</taxon>
    </lineage>
</organism>
<gene>
    <name evidence="2" type="ORF">N656DRAFT_84369</name>
</gene>
<keyword evidence="3" id="KW-1185">Reference proteome</keyword>
<accession>A0AAN6TEP2</accession>
<evidence type="ECO:0000313" key="3">
    <source>
        <dbReference type="Proteomes" id="UP001302812"/>
    </source>
</evidence>
<dbReference type="RefSeq" id="XP_064670520.1">
    <property type="nucleotide sequence ID" value="XM_064819101.1"/>
</dbReference>
<dbReference type="GeneID" id="89943227"/>
<proteinExistence type="predicted"/>
<keyword evidence="1" id="KW-0732">Signal</keyword>
<evidence type="ECO:0000313" key="2">
    <source>
        <dbReference type="EMBL" id="KAK4112950.1"/>
    </source>
</evidence>
<dbReference type="Proteomes" id="UP001302812">
    <property type="component" value="Unassembled WGS sequence"/>
</dbReference>
<sequence>MATAMSLAIKILLFSAANYVVGWQHQLRGISCIGASVTGRAGIANTVACFTLSALPRRLPHHSRPTTTGRSSLPRSNQTAVPDAWPFMVWRGQKSDLHSPRATPFKFPVALLSRENECQRTNLGWQGKGNSMTLLTLTNWTL</sequence>
<reference evidence="2" key="1">
    <citation type="journal article" date="2023" name="Mol. Phylogenet. Evol.">
        <title>Genome-scale phylogeny and comparative genomics of the fungal order Sordariales.</title>
        <authorList>
            <person name="Hensen N."/>
            <person name="Bonometti L."/>
            <person name="Westerberg I."/>
            <person name="Brannstrom I.O."/>
            <person name="Guillou S."/>
            <person name="Cros-Aarteil S."/>
            <person name="Calhoun S."/>
            <person name="Haridas S."/>
            <person name="Kuo A."/>
            <person name="Mondo S."/>
            <person name="Pangilinan J."/>
            <person name="Riley R."/>
            <person name="LaButti K."/>
            <person name="Andreopoulos B."/>
            <person name="Lipzen A."/>
            <person name="Chen C."/>
            <person name="Yan M."/>
            <person name="Daum C."/>
            <person name="Ng V."/>
            <person name="Clum A."/>
            <person name="Steindorff A."/>
            <person name="Ohm R.A."/>
            <person name="Martin F."/>
            <person name="Silar P."/>
            <person name="Natvig D.O."/>
            <person name="Lalanne C."/>
            <person name="Gautier V."/>
            <person name="Ament-Velasquez S.L."/>
            <person name="Kruys A."/>
            <person name="Hutchinson M.I."/>
            <person name="Powell A.J."/>
            <person name="Barry K."/>
            <person name="Miller A.N."/>
            <person name="Grigoriev I.V."/>
            <person name="Debuchy R."/>
            <person name="Gladieux P."/>
            <person name="Hiltunen Thoren M."/>
            <person name="Johannesson H."/>
        </authorList>
    </citation>
    <scope>NUCLEOTIDE SEQUENCE</scope>
    <source>
        <strain evidence="2">CBS 508.74</strain>
    </source>
</reference>
<protein>
    <recommendedName>
        <fullName evidence="4">Secreted protein</fullName>
    </recommendedName>
</protein>
<evidence type="ECO:0008006" key="4">
    <source>
        <dbReference type="Google" id="ProtNLM"/>
    </source>
</evidence>
<name>A0AAN6TEP2_9PEZI</name>
<reference evidence="2" key="2">
    <citation type="submission" date="2023-05" db="EMBL/GenBank/DDBJ databases">
        <authorList>
            <consortium name="Lawrence Berkeley National Laboratory"/>
            <person name="Steindorff A."/>
            <person name="Hensen N."/>
            <person name="Bonometti L."/>
            <person name="Westerberg I."/>
            <person name="Brannstrom I.O."/>
            <person name="Guillou S."/>
            <person name="Cros-Aarteil S."/>
            <person name="Calhoun S."/>
            <person name="Haridas S."/>
            <person name="Kuo A."/>
            <person name="Mondo S."/>
            <person name="Pangilinan J."/>
            <person name="Riley R."/>
            <person name="Labutti K."/>
            <person name="Andreopoulos B."/>
            <person name="Lipzen A."/>
            <person name="Chen C."/>
            <person name="Yanf M."/>
            <person name="Daum C."/>
            <person name="Ng V."/>
            <person name="Clum A."/>
            <person name="Ohm R."/>
            <person name="Martin F."/>
            <person name="Silar P."/>
            <person name="Natvig D."/>
            <person name="Lalanne C."/>
            <person name="Gautier V."/>
            <person name="Ament-Velasquez S.L."/>
            <person name="Kruys A."/>
            <person name="Hutchinson M.I."/>
            <person name="Powell A.J."/>
            <person name="Barry K."/>
            <person name="Miller A.N."/>
            <person name="Grigoriev I.V."/>
            <person name="Debuchy R."/>
            <person name="Gladieux P."/>
            <person name="Thoren M.H."/>
            <person name="Johannesson H."/>
        </authorList>
    </citation>
    <scope>NUCLEOTIDE SEQUENCE</scope>
    <source>
        <strain evidence="2">CBS 508.74</strain>
    </source>
</reference>
<dbReference type="AlphaFoldDB" id="A0AAN6TEP2"/>
<dbReference type="EMBL" id="MU853341">
    <property type="protein sequence ID" value="KAK4112950.1"/>
    <property type="molecule type" value="Genomic_DNA"/>
</dbReference>
<evidence type="ECO:0000256" key="1">
    <source>
        <dbReference type="SAM" id="SignalP"/>
    </source>
</evidence>
<feature type="chain" id="PRO_5042939566" description="Secreted protein" evidence="1">
    <location>
        <begin position="23"/>
        <end position="142"/>
    </location>
</feature>
<feature type="signal peptide" evidence="1">
    <location>
        <begin position="1"/>
        <end position="22"/>
    </location>
</feature>
<comment type="caution">
    <text evidence="2">The sequence shown here is derived from an EMBL/GenBank/DDBJ whole genome shotgun (WGS) entry which is preliminary data.</text>
</comment>